<proteinExistence type="predicted"/>
<sequence>NNFVEDVHNLEALSDICDTTANDLEQIIQQTRRLNVTDMDRRQRWQGDDIVEGDEEN</sequence>
<name>A0A9I9DQY5_CUCME</name>
<evidence type="ECO:0000313" key="1">
    <source>
        <dbReference type="EnsemblPlants" id="MELO3C022599.2.1"/>
    </source>
</evidence>
<reference evidence="1" key="1">
    <citation type="submission" date="2023-03" db="UniProtKB">
        <authorList>
            <consortium name="EnsemblPlants"/>
        </authorList>
    </citation>
    <scope>IDENTIFICATION</scope>
</reference>
<dbReference type="Gramene" id="MELO3C022599.2.1">
    <property type="protein sequence ID" value="MELO3C022599.2.1"/>
    <property type="gene ID" value="MELO3C022599.2"/>
</dbReference>
<protein>
    <submittedName>
        <fullName evidence="1">Uncharacterized protein</fullName>
    </submittedName>
</protein>
<dbReference type="EnsemblPlants" id="MELO3C022599.2.1">
    <property type="protein sequence ID" value="MELO3C022599.2.1"/>
    <property type="gene ID" value="MELO3C022599.2"/>
</dbReference>
<organism evidence="1">
    <name type="scientific">Cucumis melo</name>
    <name type="common">Muskmelon</name>
    <dbReference type="NCBI Taxonomy" id="3656"/>
    <lineage>
        <taxon>Eukaryota</taxon>
        <taxon>Viridiplantae</taxon>
        <taxon>Streptophyta</taxon>
        <taxon>Embryophyta</taxon>
        <taxon>Tracheophyta</taxon>
        <taxon>Spermatophyta</taxon>
        <taxon>Magnoliopsida</taxon>
        <taxon>eudicotyledons</taxon>
        <taxon>Gunneridae</taxon>
        <taxon>Pentapetalae</taxon>
        <taxon>rosids</taxon>
        <taxon>fabids</taxon>
        <taxon>Cucurbitales</taxon>
        <taxon>Cucurbitaceae</taxon>
        <taxon>Benincaseae</taxon>
        <taxon>Cucumis</taxon>
    </lineage>
</organism>
<dbReference type="AlphaFoldDB" id="A0A9I9DQY5"/>
<accession>A0A9I9DQY5</accession>